<organism evidence="1 2">
    <name type="scientific">Macaca fascicularis</name>
    <name type="common">Crab-eating macaque</name>
    <name type="synonym">Cynomolgus monkey</name>
    <dbReference type="NCBI Taxonomy" id="9541"/>
    <lineage>
        <taxon>Eukaryota</taxon>
        <taxon>Metazoa</taxon>
        <taxon>Chordata</taxon>
        <taxon>Craniata</taxon>
        <taxon>Vertebrata</taxon>
        <taxon>Euteleostomi</taxon>
        <taxon>Mammalia</taxon>
        <taxon>Eutheria</taxon>
        <taxon>Euarchontoglires</taxon>
        <taxon>Primates</taxon>
        <taxon>Haplorrhini</taxon>
        <taxon>Catarrhini</taxon>
        <taxon>Cercopithecidae</taxon>
        <taxon>Cercopithecinae</taxon>
        <taxon>Macaca</taxon>
    </lineage>
</organism>
<sequence>CWREDMGLLLPQRYKSLQCLLVCLFQENASGVHVQNVQLSYIGIHMPWWFAAPINLSHPRHSNFSSV</sequence>
<dbReference type="Proteomes" id="UP000233100">
    <property type="component" value="Chromosome 11"/>
</dbReference>
<dbReference type="GeneTree" id="ENSGT01030000239935"/>
<name>A0A7N9CTP9_MACFA</name>
<reference evidence="1" key="3">
    <citation type="submission" date="2025-09" db="UniProtKB">
        <authorList>
            <consortium name="Ensembl"/>
        </authorList>
    </citation>
    <scope>IDENTIFICATION</scope>
</reference>
<dbReference type="Ensembl" id="ENSMFAT00000075628.1">
    <property type="protein sequence ID" value="ENSMFAP00000052803.1"/>
    <property type="gene ID" value="ENSMFAG00000057526.1"/>
</dbReference>
<reference evidence="1" key="2">
    <citation type="submission" date="2025-08" db="UniProtKB">
        <authorList>
            <consortium name="Ensembl"/>
        </authorList>
    </citation>
    <scope>IDENTIFICATION</scope>
</reference>
<proteinExistence type="predicted"/>
<keyword evidence="2" id="KW-1185">Reference proteome</keyword>
<dbReference type="AlphaFoldDB" id="A0A7N9CTP9"/>
<evidence type="ECO:0000313" key="1">
    <source>
        <dbReference type="Ensembl" id="ENSMFAP00000052803.1"/>
    </source>
</evidence>
<protein>
    <submittedName>
        <fullName evidence="1">Uncharacterized protein</fullName>
    </submittedName>
</protein>
<accession>A0A7N9CTP9</accession>
<evidence type="ECO:0000313" key="2">
    <source>
        <dbReference type="Proteomes" id="UP000233100"/>
    </source>
</evidence>
<reference evidence="1 2" key="1">
    <citation type="submission" date="2013-03" db="EMBL/GenBank/DDBJ databases">
        <authorList>
            <person name="Warren W."/>
            <person name="Wilson R.K."/>
        </authorList>
    </citation>
    <scope>NUCLEOTIDE SEQUENCE</scope>
</reference>